<dbReference type="PANTHER" id="PTHR43591:SF24">
    <property type="entry name" value="2-METHOXY-6-POLYPRENYL-1,4-BENZOQUINOL METHYLASE, MITOCHONDRIAL"/>
    <property type="match status" value="1"/>
</dbReference>
<dbReference type="SUPFAM" id="SSF53335">
    <property type="entry name" value="S-adenosyl-L-methionine-dependent methyltransferases"/>
    <property type="match status" value="1"/>
</dbReference>
<evidence type="ECO:0000313" key="2">
    <source>
        <dbReference type="EMBL" id="TGZ83829.1"/>
    </source>
</evidence>
<dbReference type="CDD" id="cd02440">
    <property type="entry name" value="AdoMet_MTases"/>
    <property type="match status" value="1"/>
</dbReference>
<dbReference type="EMBL" id="ML220113">
    <property type="protein sequence ID" value="TGZ83829.1"/>
    <property type="molecule type" value="Genomic_DNA"/>
</dbReference>
<keyword evidence="3" id="KW-1185">Reference proteome</keyword>
<organism evidence="2 3">
    <name type="scientific">Ascodesmis nigricans</name>
    <dbReference type="NCBI Taxonomy" id="341454"/>
    <lineage>
        <taxon>Eukaryota</taxon>
        <taxon>Fungi</taxon>
        <taxon>Dikarya</taxon>
        <taxon>Ascomycota</taxon>
        <taxon>Pezizomycotina</taxon>
        <taxon>Pezizomycetes</taxon>
        <taxon>Pezizales</taxon>
        <taxon>Ascodesmidaceae</taxon>
        <taxon>Ascodesmis</taxon>
    </lineage>
</organism>
<feature type="region of interest" description="Disordered" evidence="1">
    <location>
        <begin position="1"/>
        <end position="30"/>
    </location>
</feature>
<dbReference type="AlphaFoldDB" id="A0A4S2N3L6"/>
<dbReference type="InterPro" id="IPR029063">
    <property type="entry name" value="SAM-dependent_MTases_sf"/>
</dbReference>
<evidence type="ECO:0000256" key="1">
    <source>
        <dbReference type="SAM" id="MobiDB-lite"/>
    </source>
</evidence>
<dbReference type="STRING" id="341454.A0A4S2N3L6"/>
<dbReference type="Pfam" id="PF13489">
    <property type="entry name" value="Methyltransf_23"/>
    <property type="match status" value="1"/>
</dbReference>
<dbReference type="GO" id="GO:0008168">
    <property type="term" value="F:methyltransferase activity"/>
    <property type="evidence" value="ECO:0007669"/>
    <property type="project" value="UniProtKB-KW"/>
</dbReference>
<accession>A0A4S2N3L6</accession>
<proteinExistence type="predicted"/>
<gene>
    <name evidence="2" type="ORF">EX30DRAFT_393380</name>
</gene>
<dbReference type="PANTHER" id="PTHR43591">
    <property type="entry name" value="METHYLTRANSFERASE"/>
    <property type="match status" value="1"/>
</dbReference>
<keyword evidence="2" id="KW-0489">Methyltransferase</keyword>
<dbReference type="Proteomes" id="UP000298138">
    <property type="component" value="Unassembled WGS sequence"/>
</dbReference>
<dbReference type="Gene3D" id="3.40.50.150">
    <property type="entry name" value="Vaccinia Virus protein VP39"/>
    <property type="match status" value="1"/>
</dbReference>
<sequence length="335" mass="37802">MSNGLETTLPIEADPDAGASDYESQHNLQSSTASMTSSMYDFVYENGRQYHRKSADQYAMPSDETEKNRLDMFHHAQLCVLGGALYTAPIDPAKMHNVLDCGTGTGIWALDFGEIHENAKVTGVDLMPIQPTWTYPNVVFETDDLEKNWTYEKNHFDFIHSRHLGMSMRSWERYIQQCFDHTKPGGWLEISEHTLDRLHCDDGTLKDDSAVAIYYTAFRRSVEASGLDCELSAEKLKQYLRDAGYVDVSSRLYKVPWGPWPRNKNARYIGAVGAEVLSTGLEAYGMNLMTKVGGLTKEEASKLIVEAMKDIRGGQVHGYHKQWQVIGRKPEVGDE</sequence>
<name>A0A4S2N3L6_9PEZI</name>
<dbReference type="GO" id="GO:0032259">
    <property type="term" value="P:methylation"/>
    <property type="evidence" value="ECO:0007669"/>
    <property type="project" value="UniProtKB-KW"/>
</dbReference>
<dbReference type="InParanoid" id="A0A4S2N3L6"/>
<reference evidence="2 3" key="1">
    <citation type="submission" date="2019-04" db="EMBL/GenBank/DDBJ databases">
        <title>Comparative genomics and transcriptomics to analyze fruiting body development in filamentous ascomycetes.</title>
        <authorList>
            <consortium name="DOE Joint Genome Institute"/>
            <person name="Lutkenhaus R."/>
            <person name="Traeger S."/>
            <person name="Breuer J."/>
            <person name="Kuo A."/>
            <person name="Lipzen A."/>
            <person name="Pangilinan J."/>
            <person name="Dilworth D."/>
            <person name="Sandor L."/>
            <person name="Poggeler S."/>
            <person name="Barry K."/>
            <person name="Grigoriev I.V."/>
            <person name="Nowrousian M."/>
        </authorList>
    </citation>
    <scope>NUCLEOTIDE SEQUENCE [LARGE SCALE GENOMIC DNA]</scope>
    <source>
        <strain evidence="2 3">CBS 389.68</strain>
    </source>
</reference>
<evidence type="ECO:0000313" key="3">
    <source>
        <dbReference type="Proteomes" id="UP000298138"/>
    </source>
</evidence>
<keyword evidence="2" id="KW-0808">Transferase</keyword>
<protein>
    <submittedName>
        <fullName evidence="2">Methyltransferase</fullName>
    </submittedName>
</protein>
<dbReference type="OrthoDB" id="2013972at2759"/>